<proteinExistence type="predicted"/>
<keyword evidence="1" id="KW-0732">Signal</keyword>
<dbReference type="EMBL" id="JRPH02000029">
    <property type="protein sequence ID" value="TLE03577.1"/>
    <property type="molecule type" value="Genomic_DNA"/>
</dbReference>
<gene>
    <name evidence="2" type="ORF">LS77_008710</name>
</gene>
<organism evidence="2 3">
    <name type="scientific">Helicobacter bilis</name>
    <dbReference type="NCBI Taxonomy" id="37372"/>
    <lineage>
        <taxon>Bacteria</taxon>
        <taxon>Pseudomonadati</taxon>
        <taxon>Campylobacterota</taxon>
        <taxon>Epsilonproteobacteria</taxon>
        <taxon>Campylobacterales</taxon>
        <taxon>Helicobacteraceae</taxon>
        <taxon>Helicobacter</taxon>
    </lineage>
</organism>
<dbReference type="GeneID" id="60657577"/>
<sequence length="92" mass="10364">MRIALLSSLFMFSVLYAKCDCLCVNGNVEAICSNAYEVRPVCNPRVCPIVPPPPSIEPLQTPKLAPLGTTSCYQAQVYNEYTRQYEWQSICR</sequence>
<evidence type="ECO:0000313" key="2">
    <source>
        <dbReference type="EMBL" id="TLE03577.1"/>
    </source>
</evidence>
<evidence type="ECO:0000256" key="1">
    <source>
        <dbReference type="SAM" id="SignalP"/>
    </source>
</evidence>
<feature type="signal peptide" evidence="1">
    <location>
        <begin position="1"/>
        <end position="17"/>
    </location>
</feature>
<comment type="caution">
    <text evidence="2">The sequence shown here is derived from an EMBL/GenBank/DDBJ whole genome shotgun (WGS) entry which is preliminary data.</text>
</comment>
<dbReference type="RefSeq" id="WP_004089099.1">
    <property type="nucleotide sequence ID" value="NZ_JRPH02000029.1"/>
</dbReference>
<dbReference type="Proteomes" id="UP000029870">
    <property type="component" value="Unassembled WGS sequence"/>
</dbReference>
<accession>A0A6D2C7B4</accession>
<protein>
    <submittedName>
        <fullName evidence="2">Uncharacterized protein</fullName>
    </submittedName>
</protein>
<name>A0A6D2C7B4_9HELI</name>
<reference evidence="2 3" key="1">
    <citation type="journal article" date="2014" name="Genome Announc.">
        <title>Draft genome sequences of eight enterohepatic helicobacter species isolated from both laboratory and wild rodents.</title>
        <authorList>
            <person name="Sheh A."/>
            <person name="Shen Z."/>
            <person name="Fox J.G."/>
        </authorList>
    </citation>
    <scope>NUCLEOTIDE SEQUENCE [LARGE SCALE GENOMIC DNA]</scope>
    <source>
        <strain evidence="2 3">Missouri</strain>
    </source>
</reference>
<feature type="chain" id="PRO_5025487738" evidence="1">
    <location>
        <begin position="18"/>
        <end position="92"/>
    </location>
</feature>
<evidence type="ECO:0000313" key="3">
    <source>
        <dbReference type="Proteomes" id="UP000029870"/>
    </source>
</evidence>
<dbReference type="AlphaFoldDB" id="A0A6D2C7B4"/>